<evidence type="ECO:0000313" key="2">
    <source>
        <dbReference type="Proteomes" id="UP000735205"/>
    </source>
</evidence>
<evidence type="ECO:0000313" key="1">
    <source>
        <dbReference type="EMBL" id="MBS9335854.1"/>
    </source>
</evidence>
<dbReference type="RefSeq" id="WP_213792421.1">
    <property type="nucleotide sequence ID" value="NZ_JAAMFJ010000001.1"/>
</dbReference>
<sequence>MDNFQKQVKRMLQEKRINPEKILFGIDEKGKETAVYFDSDFLYIESKNQFEKTSRDKAIHTTFLSGAPDGALVLECPAIKLSLHGIHEGRVFDFTQSLDPKSIYKADYNGTQPLQNNVLVDSEHAELIDQLRYQLQTGQISQHDYDSLNPVLPKAGK</sequence>
<dbReference type="EMBL" id="JAAMFJ010000001">
    <property type="protein sequence ID" value="MBS9335854.1"/>
    <property type="molecule type" value="Genomic_DNA"/>
</dbReference>
<keyword evidence="2" id="KW-1185">Reference proteome</keyword>
<proteinExistence type="predicted"/>
<accession>A0ABS5QRM3</accession>
<dbReference type="Proteomes" id="UP000735205">
    <property type="component" value="Unassembled WGS sequence"/>
</dbReference>
<organism evidence="1 2">
    <name type="scientific">Fructobacillus papyrifericola</name>
    <dbReference type="NCBI Taxonomy" id="2713172"/>
    <lineage>
        <taxon>Bacteria</taxon>
        <taxon>Bacillati</taxon>
        <taxon>Bacillota</taxon>
        <taxon>Bacilli</taxon>
        <taxon>Lactobacillales</taxon>
        <taxon>Lactobacillaceae</taxon>
        <taxon>Fructobacillus</taxon>
    </lineage>
</organism>
<comment type="caution">
    <text evidence="1">The sequence shown here is derived from an EMBL/GenBank/DDBJ whole genome shotgun (WGS) entry which is preliminary data.</text>
</comment>
<dbReference type="Pfam" id="PF17528">
    <property type="entry name" value="HdcB"/>
    <property type="match status" value="1"/>
</dbReference>
<reference evidence="1 2" key="1">
    <citation type="submission" date="2020-02" db="EMBL/GenBank/DDBJ databases">
        <title>Fructobacillus sp. isolated from paper mulberry of Taiwan.</title>
        <authorList>
            <person name="Lin S.-T."/>
        </authorList>
    </citation>
    <scope>NUCLEOTIDE SEQUENCE [LARGE SCALE GENOMIC DNA]</scope>
    <source>
        <strain evidence="1 2">M1-21</strain>
    </source>
</reference>
<name>A0ABS5QRM3_9LACO</name>
<dbReference type="InterPro" id="IPR035227">
    <property type="entry name" value="HdcB"/>
</dbReference>
<protein>
    <submittedName>
        <fullName evidence="1">DUF5449 family protein</fullName>
    </submittedName>
</protein>
<gene>
    <name evidence="1" type="ORF">G6R28_01210</name>
</gene>